<evidence type="ECO:0000256" key="4">
    <source>
        <dbReference type="ARBA" id="ARBA00023002"/>
    </source>
</evidence>
<keyword evidence="2" id="KW-0285">Flavoprotein</keyword>
<comment type="cofactor">
    <cofactor evidence="1">
        <name>FAD</name>
        <dbReference type="ChEBI" id="CHEBI:57692"/>
    </cofactor>
</comment>
<evidence type="ECO:0000256" key="1">
    <source>
        <dbReference type="ARBA" id="ARBA00001974"/>
    </source>
</evidence>
<dbReference type="EMBL" id="SSTJ01000007">
    <property type="protein sequence ID" value="THG37222.1"/>
    <property type="molecule type" value="Genomic_DNA"/>
</dbReference>
<evidence type="ECO:0000259" key="5">
    <source>
        <dbReference type="Pfam" id="PF00890"/>
    </source>
</evidence>
<dbReference type="GO" id="GO:0008202">
    <property type="term" value="P:steroid metabolic process"/>
    <property type="evidence" value="ECO:0007669"/>
    <property type="project" value="UniProtKB-ARBA"/>
</dbReference>
<reference evidence="6 7" key="1">
    <citation type="submission" date="2019-04" db="EMBL/GenBank/DDBJ databases">
        <title>Microbes associate with the intestines of laboratory mice.</title>
        <authorList>
            <person name="Navarre W."/>
            <person name="Wong E."/>
            <person name="Huang K.C."/>
            <person name="Tropini C."/>
            <person name="Ng K."/>
            <person name="Yu B."/>
        </authorList>
    </citation>
    <scope>NUCLEOTIDE SEQUENCE [LARGE SCALE GENOMIC DNA]</scope>
    <source>
        <strain evidence="6 7">NM80_B27</strain>
    </source>
</reference>
<evidence type="ECO:0000256" key="2">
    <source>
        <dbReference type="ARBA" id="ARBA00022630"/>
    </source>
</evidence>
<proteinExistence type="predicted"/>
<dbReference type="InterPro" id="IPR036188">
    <property type="entry name" value="FAD/NAD-bd_sf"/>
</dbReference>
<comment type="caution">
    <text evidence="6">The sequence shown here is derived from an EMBL/GenBank/DDBJ whole genome shotgun (WGS) entry which is preliminary data.</text>
</comment>
<dbReference type="SUPFAM" id="SSF51905">
    <property type="entry name" value="FAD/NAD(P)-binding domain"/>
    <property type="match status" value="1"/>
</dbReference>
<keyword evidence="3" id="KW-0274">FAD</keyword>
<dbReference type="PANTHER" id="PTHR43400:SF10">
    <property type="entry name" value="3-OXOSTEROID 1-DEHYDROGENASE"/>
    <property type="match status" value="1"/>
</dbReference>
<dbReference type="GO" id="GO:0033765">
    <property type="term" value="F:steroid dehydrogenase activity, acting on the CH-CH group of donors"/>
    <property type="evidence" value="ECO:0007669"/>
    <property type="project" value="UniProtKB-ARBA"/>
</dbReference>
<organism evidence="6 7">
    <name type="scientific">Adlercreutzia caecimuris</name>
    <dbReference type="NCBI Taxonomy" id="671266"/>
    <lineage>
        <taxon>Bacteria</taxon>
        <taxon>Bacillati</taxon>
        <taxon>Actinomycetota</taxon>
        <taxon>Coriobacteriia</taxon>
        <taxon>Eggerthellales</taxon>
        <taxon>Eggerthellaceae</taxon>
        <taxon>Adlercreutzia</taxon>
    </lineage>
</organism>
<accession>A0A4S4G3T5</accession>
<name>A0A4S4G3T5_9ACTN</name>
<dbReference type="InterPro" id="IPR027477">
    <property type="entry name" value="Succ_DH/fumarate_Rdtase_cat_sf"/>
</dbReference>
<evidence type="ECO:0000256" key="3">
    <source>
        <dbReference type="ARBA" id="ARBA00022827"/>
    </source>
</evidence>
<evidence type="ECO:0000313" key="6">
    <source>
        <dbReference type="EMBL" id="THG37222.1"/>
    </source>
</evidence>
<dbReference type="AlphaFoldDB" id="A0A4S4G3T5"/>
<keyword evidence="4" id="KW-0560">Oxidoreductase</keyword>
<dbReference type="PANTHER" id="PTHR43400">
    <property type="entry name" value="FUMARATE REDUCTASE"/>
    <property type="match status" value="1"/>
</dbReference>
<feature type="domain" description="FAD-dependent oxidoreductase 2 FAD-binding" evidence="5">
    <location>
        <begin position="74"/>
        <end position="525"/>
    </location>
</feature>
<dbReference type="Gene3D" id="3.50.50.60">
    <property type="entry name" value="FAD/NAD(P)-binding domain"/>
    <property type="match status" value="1"/>
</dbReference>
<dbReference type="InterPro" id="IPR019546">
    <property type="entry name" value="TAT_signal_bac_arc"/>
</dbReference>
<dbReference type="NCBIfam" id="TIGR01409">
    <property type="entry name" value="TAT_signal_seq"/>
    <property type="match status" value="1"/>
</dbReference>
<dbReference type="SUPFAM" id="SSF56425">
    <property type="entry name" value="Succinate dehydrogenase/fumarate reductase flavoprotein, catalytic domain"/>
    <property type="match status" value="1"/>
</dbReference>
<dbReference type="PRINTS" id="PR00411">
    <property type="entry name" value="PNDRDTASEI"/>
</dbReference>
<sequence length="556" mass="60115">MSTSAPLPVSRRNFLRLMTAAGIAGGAISLSGCTPQPNSGTHAAATGDVNPTTSWRTAPDPIGEEHIVSTEHADVVVIGGGISGVCTAVSALENGLSVIVLEMNETPRMTGLDFGCVNPTIAKDNGLELSEQQTYQLVRDWVHMAANRVRTDLIMSFVRESGPAIDWLTEKAVAWGCRPTLAAMRSNSDTYYNYTHTVEFPDGPLYDIDAGAYGINDVISALHEEIESAGGSYLTKTCAEQLEKDGERVSSVIAKDAEGNYRRYVANKGVVLAAGDFGGNEKMMAELTEFDFDTYSDPMDYTNVSTGQGLGHQMGLWAGGKLQFGSQPLMMLPMTYPYFYLRVNKLGERYCNEDCDSVNMCINQAQQPQGTSWAIWDAKWPTEIPASLEVSGGMSWDQDFRELGTPWSAEVEEAFLDFESEYGSLQTADTLEELAEKTSLPLDSLKATIGRYNELAQAGRDDDFGKRAELMTTILEPPFYALRMQNMMCVSVGGLDVDANSQVLGENRTPIAGLYAVGNTAGGLFGVDYNEAPVPGVSLGRCVTFGKLLGEHLASA</sequence>
<dbReference type="InterPro" id="IPR006311">
    <property type="entry name" value="TAT_signal"/>
</dbReference>
<gene>
    <name evidence="6" type="ORF">E5986_06775</name>
</gene>
<dbReference type="InterPro" id="IPR050315">
    <property type="entry name" value="FAD-oxidoreductase_2"/>
</dbReference>
<dbReference type="Pfam" id="PF00890">
    <property type="entry name" value="FAD_binding_2"/>
    <property type="match status" value="1"/>
</dbReference>
<dbReference type="RefSeq" id="WP_136434602.1">
    <property type="nucleotide sequence ID" value="NZ_SSTJ01000007.1"/>
</dbReference>
<evidence type="ECO:0000313" key="7">
    <source>
        <dbReference type="Proteomes" id="UP000308978"/>
    </source>
</evidence>
<dbReference type="PROSITE" id="PS51318">
    <property type="entry name" value="TAT"/>
    <property type="match status" value="1"/>
</dbReference>
<dbReference type="Gene3D" id="3.90.700.10">
    <property type="entry name" value="Succinate dehydrogenase/fumarate reductase flavoprotein, catalytic domain"/>
    <property type="match status" value="1"/>
</dbReference>
<dbReference type="Proteomes" id="UP000308978">
    <property type="component" value="Unassembled WGS sequence"/>
</dbReference>
<protein>
    <submittedName>
        <fullName evidence="6">FAD-dependent oxidoreductase</fullName>
    </submittedName>
</protein>
<dbReference type="InterPro" id="IPR003953">
    <property type="entry name" value="FAD-dep_OxRdtase_2_FAD-bd"/>
</dbReference>